<organism evidence="2 3">
    <name type="scientific">Belnapia mucosa</name>
    <dbReference type="NCBI Taxonomy" id="2804532"/>
    <lineage>
        <taxon>Bacteria</taxon>
        <taxon>Pseudomonadati</taxon>
        <taxon>Pseudomonadota</taxon>
        <taxon>Alphaproteobacteria</taxon>
        <taxon>Acetobacterales</taxon>
        <taxon>Roseomonadaceae</taxon>
        <taxon>Belnapia</taxon>
    </lineage>
</organism>
<protein>
    <submittedName>
        <fullName evidence="2">Uncharacterized protein</fullName>
    </submittedName>
</protein>
<name>A0ABS1V9L3_9PROT</name>
<evidence type="ECO:0000256" key="1">
    <source>
        <dbReference type="SAM" id="MobiDB-lite"/>
    </source>
</evidence>
<sequence length="681" mass="71613">MTTVLINPAELAELQAGGPSLLVLGGLDPAALALPGATPWLVTAAGDALRLHRPGRPADAASLALPLPPADVLAVIAPDAAAAKPLLAWWSATGPEPPPVLTVRRAEAALPGLARLALAALGRQAVVAAQLHRALVAARQDAEANRQAMVSLTQQAGRIASPVPPSQVLSLAPSPAGHAVHALEGRLSAGQGLGLPLEGLCSLAVHLHEAQVAPAGLLRLRLYGAESGQVHGAWLVPGEALAPGWLVLDLPGPIGPVRETACLDITAELEWGDALALSLEERLVAPERAAVVPGEPAGDRALAVRLWTAPFGRRFVLPQHWNAEAAGLDLAPPGVPARLPAAIWDGARFPAGQVEWVALGHEAPRLLASFGAGRRLAIMLPGVPVNGLDLLQAELRLGRGEPEMLEAALWLQPDGLPVATEADLTLEATEARWSGWRRAPADGGPLLLPMALPLDGPRSVTVALVLHHRGTAPAAPLRVEWSDLVGFRQAALPPRPPARNPLPAPPPAEPVPLALAPPVPRAAPPPPPPPPPAGPSALTVRLQEYFITPDAGYRHLDIWLEEVREAELSWPRLRFKLALRGEGPMLEFRLQPSWPAMFSTWPGAESDSWGPYLLVREGDIAGDFLHRLPAERDRRMLTTILRLLPEAVAKAVRESPPAAAEETMWLGLAGRLAAALGEPVA</sequence>
<feature type="compositionally biased region" description="Pro residues" evidence="1">
    <location>
        <begin position="495"/>
        <end position="534"/>
    </location>
</feature>
<dbReference type="Pfam" id="PF19717">
    <property type="entry name" value="DUF6212"/>
    <property type="match status" value="1"/>
</dbReference>
<evidence type="ECO:0000313" key="2">
    <source>
        <dbReference type="EMBL" id="MBL6457028.1"/>
    </source>
</evidence>
<proteinExistence type="predicted"/>
<evidence type="ECO:0000313" key="3">
    <source>
        <dbReference type="Proteomes" id="UP000606490"/>
    </source>
</evidence>
<feature type="region of interest" description="Disordered" evidence="1">
    <location>
        <begin position="495"/>
        <end position="536"/>
    </location>
</feature>
<gene>
    <name evidence="2" type="ORF">JMJ55_16960</name>
</gene>
<dbReference type="InterPro" id="IPR046184">
    <property type="entry name" value="DUF6212"/>
</dbReference>
<accession>A0ABS1V9L3</accession>
<reference evidence="2 3" key="1">
    <citation type="submission" date="2021-01" db="EMBL/GenBank/DDBJ databases">
        <title>Belnapia mucosa sp. nov. and Belnapia arida sp. nov., isolated from the Tabernas Desert (Almeria, Spain).</title>
        <authorList>
            <person name="Molina-Menor E."/>
            <person name="Vidal-Verdu A."/>
            <person name="Calonge A."/>
            <person name="Satari L."/>
            <person name="Pereto Magraner J."/>
            <person name="Porcar Miralles M."/>
        </authorList>
    </citation>
    <scope>NUCLEOTIDE SEQUENCE [LARGE SCALE GENOMIC DNA]</scope>
    <source>
        <strain evidence="2 3">T6</strain>
    </source>
</reference>
<keyword evidence="3" id="KW-1185">Reference proteome</keyword>
<dbReference type="RefSeq" id="WP_202826771.1">
    <property type="nucleotide sequence ID" value="NZ_JAEUXJ010000007.1"/>
</dbReference>
<dbReference type="EMBL" id="JAEUXJ010000007">
    <property type="protein sequence ID" value="MBL6457028.1"/>
    <property type="molecule type" value="Genomic_DNA"/>
</dbReference>
<comment type="caution">
    <text evidence="2">The sequence shown here is derived from an EMBL/GenBank/DDBJ whole genome shotgun (WGS) entry which is preliminary data.</text>
</comment>
<dbReference type="Proteomes" id="UP000606490">
    <property type="component" value="Unassembled WGS sequence"/>
</dbReference>